<keyword evidence="2" id="KW-0479">Metal-binding</keyword>
<dbReference type="PROSITE" id="PS50249">
    <property type="entry name" value="MPN"/>
    <property type="match status" value="1"/>
</dbReference>
<dbReference type="InterPro" id="IPR025657">
    <property type="entry name" value="RadC_JAB"/>
</dbReference>
<proteinExistence type="predicted"/>
<dbReference type="GO" id="GO:0006508">
    <property type="term" value="P:proteolysis"/>
    <property type="evidence" value="ECO:0007669"/>
    <property type="project" value="UniProtKB-KW"/>
</dbReference>
<dbReference type="InterPro" id="IPR037518">
    <property type="entry name" value="MPN"/>
</dbReference>
<evidence type="ECO:0000256" key="1">
    <source>
        <dbReference type="ARBA" id="ARBA00022670"/>
    </source>
</evidence>
<dbReference type="GO" id="GO:0008237">
    <property type="term" value="F:metallopeptidase activity"/>
    <property type="evidence" value="ECO:0007669"/>
    <property type="project" value="UniProtKB-KW"/>
</dbReference>
<evidence type="ECO:0000259" key="6">
    <source>
        <dbReference type="PROSITE" id="PS50249"/>
    </source>
</evidence>
<dbReference type="PANTHER" id="PTHR30471">
    <property type="entry name" value="DNA REPAIR PROTEIN RADC"/>
    <property type="match status" value="1"/>
</dbReference>
<dbReference type="GO" id="GO:0046872">
    <property type="term" value="F:metal ion binding"/>
    <property type="evidence" value="ECO:0007669"/>
    <property type="project" value="UniProtKB-KW"/>
</dbReference>
<keyword evidence="8" id="KW-1185">Reference proteome</keyword>
<keyword evidence="3" id="KW-0378">Hydrolase</keyword>
<keyword evidence="4" id="KW-0862">Zinc</keyword>
<dbReference type="InterPro" id="IPR001405">
    <property type="entry name" value="UPF0758"/>
</dbReference>
<dbReference type="CDD" id="cd08071">
    <property type="entry name" value="MPN_DUF2466"/>
    <property type="match status" value="1"/>
</dbReference>
<dbReference type="Proteomes" id="UP000192934">
    <property type="component" value="Chromosome I"/>
</dbReference>
<dbReference type="Gene3D" id="3.40.140.10">
    <property type="entry name" value="Cytidine Deaminase, domain 2"/>
    <property type="match status" value="1"/>
</dbReference>
<evidence type="ECO:0000313" key="8">
    <source>
        <dbReference type="Proteomes" id="UP000192934"/>
    </source>
</evidence>
<protein>
    <submittedName>
        <fullName evidence="7">DNA repair protein RadC</fullName>
    </submittedName>
</protein>
<gene>
    <name evidence="7" type="ORF">SAMN06295910_0106</name>
</gene>
<dbReference type="EMBL" id="LT840185">
    <property type="protein sequence ID" value="SMF61066.1"/>
    <property type="molecule type" value="Genomic_DNA"/>
</dbReference>
<dbReference type="InterPro" id="IPR020891">
    <property type="entry name" value="UPF0758_CS"/>
</dbReference>
<dbReference type="PROSITE" id="PS01302">
    <property type="entry name" value="UPF0758"/>
    <property type="match status" value="1"/>
</dbReference>
<evidence type="ECO:0000256" key="3">
    <source>
        <dbReference type="ARBA" id="ARBA00022801"/>
    </source>
</evidence>
<keyword evidence="5" id="KW-0482">Metalloprotease</keyword>
<dbReference type="OrthoDB" id="9804482at2"/>
<keyword evidence="1" id="KW-0645">Protease</keyword>
<dbReference type="AlphaFoldDB" id="A0A1X7FYC7"/>
<dbReference type="Pfam" id="PF04002">
    <property type="entry name" value="RadC"/>
    <property type="match status" value="1"/>
</dbReference>
<evidence type="ECO:0000256" key="4">
    <source>
        <dbReference type="ARBA" id="ARBA00022833"/>
    </source>
</evidence>
<reference evidence="8" key="1">
    <citation type="submission" date="2017-04" db="EMBL/GenBank/DDBJ databases">
        <authorList>
            <person name="Varghese N."/>
            <person name="Submissions S."/>
        </authorList>
    </citation>
    <scope>NUCLEOTIDE SEQUENCE [LARGE SCALE GENOMIC DNA]</scope>
    <source>
        <strain evidence="8">Dd16</strain>
    </source>
</reference>
<dbReference type="PANTHER" id="PTHR30471:SF3">
    <property type="entry name" value="UPF0758 PROTEIN YEES-RELATED"/>
    <property type="match status" value="1"/>
</dbReference>
<evidence type="ECO:0000313" key="7">
    <source>
        <dbReference type="EMBL" id="SMF61066.1"/>
    </source>
</evidence>
<name>A0A1X7FYC7_9SPHN</name>
<organism evidence="7 8">
    <name type="scientific">Allosphingosinicella indica</name>
    <dbReference type="NCBI Taxonomy" id="941907"/>
    <lineage>
        <taxon>Bacteria</taxon>
        <taxon>Pseudomonadati</taxon>
        <taxon>Pseudomonadota</taxon>
        <taxon>Alphaproteobacteria</taxon>
        <taxon>Sphingomonadales</taxon>
        <taxon>Sphingomonadaceae</taxon>
        <taxon>Allosphingosinicella</taxon>
    </lineage>
</organism>
<evidence type="ECO:0000256" key="2">
    <source>
        <dbReference type="ARBA" id="ARBA00022723"/>
    </source>
</evidence>
<accession>A0A1X7FYC7</accession>
<feature type="domain" description="MPN" evidence="6">
    <location>
        <begin position="126"/>
        <end position="248"/>
    </location>
</feature>
<evidence type="ECO:0000256" key="5">
    <source>
        <dbReference type="ARBA" id="ARBA00023049"/>
    </source>
</evidence>
<sequence length="248" mass="26841">MAERPAIARRPRARRALRGPRYDAQRLWLRHGSLELSAACPDCDRDADRAEAARLLTCLLAPAARSEASKLAHDLLRRFGSLGATLAASAHARAAVVTEGRAQDVLDLCATIHRHALRHEALSRPIIGSSEALAQYLKLEAGFRTVETLCVLFLAADNRLIDEGVIAWGAVDSAHLPIRAILQRALDCAATGLILVHNHPSGDPEPSRADIEATCALVEAARTFDLRLVDHVIVARAGWTSLRARGLC</sequence>
<dbReference type="STRING" id="941907.SAMN06295910_0106"/>